<proteinExistence type="predicted"/>
<dbReference type="RefSeq" id="WP_422865292.1">
    <property type="nucleotide sequence ID" value="NZ_JAMSKV010000016.1"/>
</dbReference>
<dbReference type="Proteomes" id="UP001524587">
    <property type="component" value="Unassembled WGS sequence"/>
</dbReference>
<organism evidence="1 2">
    <name type="scientific">Endosaccharibacter trunci</name>
    <dbReference type="NCBI Taxonomy" id="2812733"/>
    <lineage>
        <taxon>Bacteria</taxon>
        <taxon>Pseudomonadati</taxon>
        <taxon>Pseudomonadota</taxon>
        <taxon>Alphaproteobacteria</taxon>
        <taxon>Acetobacterales</taxon>
        <taxon>Acetobacteraceae</taxon>
        <taxon>Endosaccharibacter</taxon>
    </lineage>
</organism>
<gene>
    <name evidence="1" type="ORF">NFI95_15255</name>
</gene>
<comment type="caution">
    <text evidence="1">The sequence shown here is derived from an EMBL/GenBank/DDBJ whole genome shotgun (WGS) entry which is preliminary data.</text>
</comment>
<evidence type="ECO:0000313" key="2">
    <source>
        <dbReference type="Proteomes" id="UP001524587"/>
    </source>
</evidence>
<protein>
    <submittedName>
        <fullName evidence="1">Uncharacterized protein</fullName>
    </submittedName>
</protein>
<name>A0ABT1WA97_9PROT</name>
<reference evidence="1 2" key="1">
    <citation type="submission" date="2022-06" db="EMBL/GenBank/DDBJ databases">
        <title>Endosaccharibacter gen. nov., sp. nov., endophytic bacteria isolated from sugarcane.</title>
        <authorList>
            <person name="Pitiwittayakul N."/>
            <person name="Yukphan P."/>
            <person name="Charoenyingcharoen P."/>
            <person name="Tanasupawat S."/>
        </authorList>
    </citation>
    <scope>NUCLEOTIDE SEQUENCE [LARGE SCALE GENOMIC DNA]</scope>
    <source>
        <strain evidence="1 2">KSS8</strain>
    </source>
</reference>
<dbReference type="EMBL" id="JAMSKV010000016">
    <property type="protein sequence ID" value="MCQ8279802.1"/>
    <property type="molecule type" value="Genomic_DNA"/>
</dbReference>
<evidence type="ECO:0000313" key="1">
    <source>
        <dbReference type="EMBL" id="MCQ8279802.1"/>
    </source>
</evidence>
<keyword evidence="2" id="KW-1185">Reference proteome</keyword>
<dbReference type="Gene3D" id="3.30.360.10">
    <property type="entry name" value="Dihydrodipicolinate Reductase, domain 2"/>
    <property type="match status" value="1"/>
</dbReference>
<sequence>MRARDLLPALCGPFRETTSLLSWQYPDILLGDGKGPPRRVTDDHLPAQGRFSGGAPFTVEVAGGREGRTRFRPEIRGERASLLLYGAARRG</sequence>
<accession>A0ABT1WA97</accession>